<organism evidence="1 2">
    <name type="scientific">Bacillus paramycoides</name>
    <dbReference type="NCBI Taxonomy" id="2026194"/>
    <lineage>
        <taxon>Bacteria</taxon>
        <taxon>Bacillati</taxon>
        <taxon>Bacillota</taxon>
        <taxon>Bacilli</taxon>
        <taxon>Bacillales</taxon>
        <taxon>Bacillaceae</taxon>
        <taxon>Bacillus</taxon>
        <taxon>Bacillus cereus group</taxon>
    </lineage>
</organism>
<name>A0ABU6MT83_9BACI</name>
<reference evidence="1 2" key="1">
    <citation type="submission" date="2023-03" db="EMBL/GenBank/DDBJ databases">
        <title>Bacillus Genome Sequencing.</title>
        <authorList>
            <person name="Dunlap C."/>
        </authorList>
    </citation>
    <scope>NUCLEOTIDE SEQUENCE [LARGE SCALE GENOMIC DNA]</scope>
    <source>
        <strain evidence="1 2">B-615</strain>
    </source>
</reference>
<protein>
    <submittedName>
        <fullName evidence="1">Uncharacterized protein</fullName>
    </submittedName>
</protein>
<comment type="caution">
    <text evidence="1">The sequence shown here is derived from an EMBL/GenBank/DDBJ whole genome shotgun (WGS) entry which is preliminary data.</text>
</comment>
<keyword evidence="2" id="KW-1185">Reference proteome</keyword>
<accession>A0ABU6MT83</accession>
<dbReference type="RefSeq" id="WP_327919581.1">
    <property type="nucleotide sequence ID" value="NZ_JARMDB010000006.1"/>
</dbReference>
<evidence type="ECO:0000313" key="2">
    <source>
        <dbReference type="Proteomes" id="UP001309448"/>
    </source>
</evidence>
<dbReference type="EMBL" id="JARMDB010000006">
    <property type="protein sequence ID" value="MED1565759.1"/>
    <property type="molecule type" value="Genomic_DNA"/>
</dbReference>
<sequence length="77" mass="8944">MMNSWDELSYEVKLGAPYLFVEEYLMAGTLFISPFDKDKHILEYEVAPLHIFEHLSIMGALLFCIKLTLGLKDIYIN</sequence>
<proteinExistence type="predicted"/>
<evidence type="ECO:0000313" key="1">
    <source>
        <dbReference type="EMBL" id="MED1565759.1"/>
    </source>
</evidence>
<gene>
    <name evidence="1" type="ORF">P4U88_07340</name>
</gene>
<dbReference type="Proteomes" id="UP001309448">
    <property type="component" value="Unassembled WGS sequence"/>
</dbReference>